<evidence type="ECO:0000313" key="2">
    <source>
        <dbReference type="Proteomes" id="UP000683000"/>
    </source>
</evidence>
<sequence>MIGVSRRQPTYINTSAIYKLDVDSAAYGGQSVNPSNQRLLEDTFIVLCCRALVKKMNRPVCMCIGLLSELERWALLVSVVDRVIHTSRLAREIKKQNDINDATSHTTIARFVICRLKFPNTSTTCSELSLSKRIHNKETHIRIQAAAALSKLCGPMDSSIDSDGQTAIDAILDTLTHNPVAYTPPLTIPVSLT</sequence>
<dbReference type="Proteomes" id="UP000683000">
    <property type="component" value="Unassembled WGS sequence"/>
</dbReference>
<keyword evidence="2" id="KW-1185">Reference proteome</keyword>
<dbReference type="AlphaFoldDB" id="A0A8I3A2L4"/>
<gene>
    <name evidence="1" type="ORF">JVT61DRAFT_14325</name>
</gene>
<evidence type="ECO:0000313" key="1">
    <source>
        <dbReference type="EMBL" id="KAG6369526.1"/>
    </source>
</evidence>
<reference evidence="1" key="1">
    <citation type="submission" date="2021-03" db="EMBL/GenBank/DDBJ databases">
        <title>Evolutionary innovations through gain and loss of genes in the ectomycorrhizal Boletales.</title>
        <authorList>
            <person name="Wu G."/>
            <person name="Miyauchi S."/>
            <person name="Morin E."/>
            <person name="Yang Z.-L."/>
            <person name="Xu J."/>
            <person name="Martin F.M."/>
        </authorList>
    </citation>
    <scope>NUCLEOTIDE SEQUENCE</scope>
    <source>
        <strain evidence="1">BR01</strain>
    </source>
</reference>
<organism evidence="1 2">
    <name type="scientific">Boletus reticuloceps</name>
    <dbReference type="NCBI Taxonomy" id="495285"/>
    <lineage>
        <taxon>Eukaryota</taxon>
        <taxon>Fungi</taxon>
        <taxon>Dikarya</taxon>
        <taxon>Basidiomycota</taxon>
        <taxon>Agaricomycotina</taxon>
        <taxon>Agaricomycetes</taxon>
        <taxon>Agaricomycetidae</taxon>
        <taxon>Boletales</taxon>
        <taxon>Boletineae</taxon>
        <taxon>Boletaceae</taxon>
        <taxon>Boletoideae</taxon>
        <taxon>Boletus</taxon>
    </lineage>
</organism>
<dbReference type="EMBL" id="JAGFBS010000077">
    <property type="protein sequence ID" value="KAG6369526.1"/>
    <property type="molecule type" value="Genomic_DNA"/>
</dbReference>
<dbReference type="OrthoDB" id="27187at2759"/>
<name>A0A8I3A2L4_9AGAM</name>
<comment type="caution">
    <text evidence="1">The sequence shown here is derived from an EMBL/GenBank/DDBJ whole genome shotgun (WGS) entry which is preliminary data.</text>
</comment>
<accession>A0A8I3A2L4</accession>
<protein>
    <submittedName>
        <fullName evidence="1">Uncharacterized protein</fullName>
    </submittedName>
</protein>
<proteinExistence type="predicted"/>